<dbReference type="RefSeq" id="WP_269763095.1">
    <property type="nucleotide sequence ID" value="NZ_JAPZEC010000027.1"/>
</dbReference>
<dbReference type="AlphaFoldDB" id="A0A9X3KCJ9"/>
<dbReference type="EMBL" id="JAPZED010000027">
    <property type="protein sequence ID" value="MCZ7695215.1"/>
    <property type="molecule type" value="Genomic_DNA"/>
</dbReference>
<organism evidence="2 3">
    <name type="scientific">Mediterraneibacter gnavus</name>
    <name type="common">Ruminococcus gnavus</name>
    <dbReference type="NCBI Taxonomy" id="33038"/>
    <lineage>
        <taxon>Bacteria</taxon>
        <taxon>Bacillati</taxon>
        <taxon>Bacillota</taxon>
        <taxon>Clostridia</taxon>
        <taxon>Lachnospirales</taxon>
        <taxon>Lachnospiraceae</taxon>
        <taxon>Mediterraneibacter</taxon>
    </lineage>
</organism>
<evidence type="ECO:0000259" key="1">
    <source>
        <dbReference type="Pfam" id="PF09369"/>
    </source>
</evidence>
<protein>
    <submittedName>
        <fullName evidence="2">DUF1998 domain-containing protein</fullName>
    </submittedName>
</protein>
<evidence type="ECO:0000313" key="2">
    <source>
        <dbReference type="EMBL" id="MCZ7695215.1"/>
    </source>
</evidence>
<accession>A0A9X3KCJ9</accession>
<dbReference type="NCBIfam" id="NF038324">
    <property type="entry name" value="DrmB_fam"/>
    <property type="match status" value="1"/>
</dbReference>
<sequence>MTMYRPMRRNSLIGPWGVGAIVPFPNDESLMIAGLDMWQYNNPQDFLIKDERLEKRIGVKELRWPPDYREKNVDPANFHLTIPAVRFPTWYYCPFCGTMKQTSYYETQPECDEYQWPHGRKCKPGKHHRKMIPERFVVVCPEGHIDDFPVAEWLHHDGPHPYDPEGGCRIRRSTGGASAGLGGVFYECTCGAKKSISGVTKPGALGRIDYKCRGSKPWLGIRRDNESPCECTGEDVRVVLRGATNVWFASTMSSIYIPTDGDQEDQKLIGVVNKYYERLKHTRTDGEFDRTLINMLAVAENVDADKFFEALCEKADLEDGMPEVTENTSEDEYRLSEYKVLIKSSGNDAQEFHSINHSITEYDPLIQDYFKSISLVPKLRETRAFIGFSRLQPSDKSISENKKLLRLGDGNWLPAIETYGEGIFFEFDEEKLTNWANDPRVKKRIQKMSDSYKNSFFGHGILGEVRPEYVLIHTFAHLLINQLSFECGYGSSSIRERIYCEKDSNNLHMSGVLIYTASGDSEGSLGGLVRQGEKGRIEDTVISALKNALWCTSDPVCIQSSGQGTDSCNLAACHNCAILPETCCENGNRLLDRGIVIGTLTDTEMGFFSNVRELE</sequence>
<evidence type="ECO:0000313" key="3">
    <source>
        <dbReference type="Proteomes" id="UP001148455"/>
    </source>
</evidence>
<reference evidence="2" key="1">
    <citation type="submission" date="2022-12" db="EMBL/GenBank/DDBJ databases">
        <title>Genome of R. gnavus strain RSHDN_123.</title>
        <authorList>
            <person name="Abdugheni R."/>
        </authorList>
    </citation>
    <scope>NUCLEOTIDE SEQUENCE</scope>
    <source>
        <strain evidence="2">RSHDN_123</strain>
    </source>
</reference>
<comment type="caution">
    <text evidence="2">The sequence shown here is derived from an EMBL/GenBank/DDBJ whole genome shotgun (WGS) entry which is preliminary data.</text>
</comment>
<gene>
    <name evidence="2" type="ORF">O8D18_14540</name>
</gene>
<name>A0A9X3KCJ9_MEDGN</name>
<proteinExistence type="predicted"/>
<feature type="domain" description="MrfA-like Zn-binding" evidence="1">
    <location>
        <begin position="475"/>
        <end position="576"/>
    </location>
</feature>
<dbReference type="InterPro" id="IPR018973">
    <property type="entry name" value="MZB"/>
</dbReference>
<dbReference type="InterPro" id="IPR047721">
    <property type="entry name" value="DrmB"/>
</dbReference>
<dbReference type="Pfam" id="PF09369">
    <property type="entry name" value="MZB"/>
    <property type="match status" value="1"/>
</dbReference>
<dbReference type="Proteomes" id="UP001148455">
    <property type="component" value="Unassembled WGS sequence"/>
</dbReference>